<protein>
    <submittedName>
        <fullName evidence="8">Amino acid transporter</fullName>
    </submittedName>
</protein>
<keyword evidence="2" id="KW-0813">Transport</keyword>
<feature type="transmembrane region" description="Helical" evidence="7">
    <location>
        <begin position="213"/>
        <end position="233"/>
    </location>
</feature>
<evidence type="ECO:0000256" key="5">
    <source>
        <dbReference type="ARBA" id="ARBA00023136"/>
    </source>
</evidence>
<evidence type="ECO:0000313" key="8">
    <source>
        <dbReference type="EMBL" id="KAF2091304.1"/>
    </source>
</evidence>
<dbReference type="InterPro" id="IPR002293">
    <property type="entry name" value="AA/rel_permease1"/>
</dbReference>
<evidence type="ECO:0000256" key="1">
    <source>
        <dbReference type="ARBA" id="ARBA00004141"/>
    </source>
</evidence>
<evidence type="ECO:0000256" key="2">
    <source>
        <dbReference type="ARBA" id="ARBA00022448"/>
    </source>
</evidence>
<proteinExistence type="predicted"/>
<organism evidence="8 9">
    <name type="scientific">Saccharata proteae CBS 121410</name>
    <dbReference type="NCBI Taxonomy" id="1314787"/>
    <lineage>
        <taxon>Eukaryota</taxon>
        <taxon>Fungi</taxon>
        <taxon>Dikarya</taxon>
        <taxon>Ascomycota</taxon>
        <taxon>Pezizomycotina</taxon>
        <taxon>Dothideomycetes</taxon>
        <taxon>Dothideomycetes incertae sedis</taxon>
        <taxon>Botryosphaeriales</taxon>
        <taxon>Saccharataceae</taxon>
        <taxon>Saccharata</taxon>
    </lineage>
</organism>
<keyword evidence="3 7" id="KW-0812">Transmembrane</keyword>
<sequence>MDLEAGRYSGQASRDEKPDYKVNDVDIKPPYTIENGPVVGEVVNASGHVQELERNFSVLSACAVGICVGNTWAAIGGSIVVAIYNGGPPGVLYELIADSFFYWLVAACVAELASAIPSSAGVYHWASITGGPKYGRIIGWFAGWWNLFAWIFGAASMTSILANLTLGMWGLMHPSFVPQQWHTFVVYIIVTLSCCSVVLFWNSGLPRLNEFGLFFTLAGVFVTILVCAIMPSTTGEGYASDDFVWKDWQNQTGYTSDGFVFLAGMLNAAFAVGTPDCIAHLAEEIPQPRINVPKAIAAQMVVGFITAFCYLISIFYGLSDMDALLNNTYTTPLAEVYHQATSSRAGACGLLVLVFMPCVGACIGTYITSGRMLWTLARDGATPFSDTLGRISPTHKNPFNATLVCGIFVTVLGCIYVGSSTAFNAFVGSFVVLSSSSYLAAILPHLLSRRQYVEPGPFYMKGALGTVILSVACAYIAVFVVIFCFPTSMPVSAENMNYACVITGGLTVIVGAWWLWKDKRGYVGPRTVVEEERSGSVVGEKTSMG</sequence>
<dbReference type="Gene3D" id="1.20.1740.10">
    <property type="entry name" value="Amino acid/polyamine transporter I"/>
    <property type="match status" value="1"/>
</dbReference>
<feature type="transmembrane region" description="Helical" evidence="7">
    <location>
        <begin position="181"/>
        <end position="201"/>
    </location>
</feature>
<dbReference type="PIRSF" id="PIRSF006060">
    <property type="entry name" value="AA_transporter"/>
    <property type="match status" value="1"/>
</dbReference>
<evidence type="ECO:0000256" key="7">
    <source>
        <dbReference type="SAM" id="Phobius"/>
    </source>
</evidence>
<feature type="transmembrane region" description="Helical" evidence="7">
    <location>
        <begin position="100"/>
        <end position="125"/>
    </location>
</feature>
<feature type="transmembrane region" description="Helical" evidence="7">
    <location>
        <begin position="458"/>
        <end position="483"/>
    </location>
</feature>
<keyword evidence="4 7" id="KW-1133">Transmembrane helix</keyword>
<evidence type="ECO:0000313" key="9">
    <source>
        <dbReference type="Proteomes" id="UP000799776"/>
    </source>
</evidence>
<feature type="transmembrane region" description="Helical" evidence="7">
    <location>
        <begin position="58"/>
        <end position="84"/>
    </location>
</feature>
<dbReference type="Pfam" id="PF13520">
    <property type="entry name" value="AA_permease_2"/>
    <property type="match status" value="1"/>
</dbReference>
<feature type="region of interest" description="Disordered" evidence="6">
    <location>
        <begin position="1"/>
        <end position="20"/>
    </location>
</feature>
<feature type="transmembrane region" description="Helical" evidence="7">
    <location>
        <begin position="344"/>
        <end position="368"/>
    </location>
</feature>
<name>A0A9P4I0N2_9PEZI</name>
<dbReference type="PANTHER" id="PTHR45649">
    <property type="entry name" value="AMINO-ACID PERMEASE BAT1"/>
    <property type="match status" value="1"/>
</dbReference>
<feature type="transmembrane region" description="Helical" evidence="7">
    <location>
        <begin position="137"/>
        <end position="161"/>
    </location>
</feature>
<feature type="transmembrane region" description="Helical" evidence="7">
    <location>
        <begin position="295"/>
        <end position="318"/>
    </location>
</feature>
<keyword evidence="9" id="KW-1185">Reference proteome</keyword>
<accession>A0A9P4I0N2</accession>
<dbReference type="Proteomes" id="UP000799776">
    <property type="component" value="Unassembled WGS sequence"/>
</dbReference>
<evidence type="ECO:0000256" key="6">
    <source>
        <dbReference type="SAM" id="MobiDB-lite"/>
    </source>
</evidence>
<dbReference type="GO" id="GO:0016020">
    <property type="term" value="C:membrane"/>
    <property type="evidence" value="ECO:0007669"/>
    <property type="project" value="UniProtKB-SubCell"/>
</dbReference>
<feature type="transmembrane region" description="Helical" evidence="7">
    <location>
        <begin position="399"/>
        <end position="419"/>
    </location>
</feature>
<feature type="transmembrane region" description="Helical" evidence="7">
    <location>
        <begin position="425"/>
        <end position="446"/>
    </location>
</feature>
<evidence type="ECO:0000256" key="4">
    <source>
        <dbReference type="ARBA" id="ARBA00022989"/>
    </source>
</evidence>
<dbReference type="AlphaFoldDB" id="A0A9P4I0N2"/>
<dbReference type="GO" id="GO:0022857">
    <property type="term" value="F:transmembrane transporter activity"/>
    <property type="evidence" value="ECO:0007669"/>
    <property type="project" value="InterPro"/>
</dbReference>
<feature type="transmembrane region" description="Helical" evidence="7">
    <location>
        <begin position="495"/>
        <end position="516"/>
    </location>
</feature>
<dbReference type="OrthoDB" id="3900342at2759"/>
<dbReference type="EMBL" id="ML978712">
    <property type="protein sequence ID" value="KAF2091304.1"/>
    <property type="molecule type" value="Genomic_DNA"/>
</dbReference>
<comment type="caution">
    <text evidence="8">The sequence shown here is derived from an EMBL/GenBank/DDBJ whole genome shotgun (WGS) entry which is preliminary data.</text>
</comment>
<keyword evidence="5 7" id="KW-0472">Membrane</keyword>
<dbReference type="PANTHER" id="PTHR45649:SF27">
    <property type="entry name" value="CHOLINE TRANSPORTER (EUROFUNG)"/>
    <property type="match status" value="1"/>
</dbReference>
<comment type="subcellular location">
    <subcellularLocation>
        <location evidence="1">Membrane</location>
        <topology evidence="1">Multi-pass membrane protein</topology>
    </subcellularLocation>
</comment>
<reference evidence="8" key="1">
    <citation type="journal article" date="2020" name="Stud. Mycol.">
        <title>101 Dothideomycetes genomes: a test case for predicting lifestyles and emergence of pathogens.</title>
        <authorList>
            <person name="Haridas S."/>
            <person name="Albert R."/>
            <person name="Binder M."/>
            <person name="Bloem J."/>
            <person name="Labutti K."/>
            <person name="Salamov A."/>
            <person name="Andreopoulos B."/>
            <person name="Baker S."/>
            <person name="Barry K."/>
            <person name="Bills G."/>
            <person name="Bluhm B."/>
            <person name="Cannon C."/>
            <person name="Castanera R."/>
            <person name="Culley D."/>
            <person name="Daum C."/>
            <person name="Ezra D."/>
            <person name="Gonzalez J."/>
            <person name="Henrissat B."/>
            <person name="Kuo A."/>
            <person name="Liang C."/>
            <person name="Lipzen A."/>
            <person name="Lutzoni F."/>
            <person name="Magnuson J."/>
            <person name="Mondo S."/>
            <person name="Nolan M."/>
            <person name="Ohm R."/>
            <person name="Pangilinan J."/>
            <person name="Park H.-J."/>
            <person name="Ramirez L."/>
            <person name="Alfaro M."/>
            <person name="Sun H."/>
            <person name="Tritt A."/>
            <person name="Yoshinaga Y."/>
            <person name="Zwiers L.-H."/>
            <person name="Turgeon B."/>
            <person name="Goodwin S."/>
            <person name="Spatafora J."/>
            <person name="Crous P."/>
            <person name="Grigoriev I."/>
        </authorList>
    </citation>
    <scope>NUCLEOTIDE SEQUENCE</scope>
    <source>
        <strain evidence="8">CBS 121410</strain>
    </source>
</reference>
<evidence type="ECO:0000256" key="3">
    <source>
        <dbReference type="ARBA" id="ARBA00022692"/>
    </source>
</evidence>
<gene>
    <name evidence="8" type="ORF">K490DRAFT_34405</name>
</gene>